<sequence>MNALNSNPGPPLGRRSPTPDAIAPDGSEIRLLVGVSEGAYKSSLVEVTLEPGEVSRPIRHRTVEEAWYVLGGFGRVWRCPPGSDPESIPHIDVSPGDALVIPRGWSFQFSAGPDSALRFLCHTTPPWPGEVEALPVEHGGLGDATI</sequence>
<name>A0A381QVL7_9ZZZZ</name>
<feature type="region of interest" description="Disordered" evidence="1">
    <location>
        <begin position="1"/>
        <end position="24"/>
    </location>
</feature>
<evidence type="ECO:0000256" key="1">
    <source>
        <dbReference type="SAM" id="MobiDB-lite"/>
    </source>
</evidence>
<dbReference type="Pfam" id="PF07883">
    <property type="entry name" value="Cupin_2"/>
    <property type="match status" value="1"/>
</dbReference>
<dbReference type="InterPro" id="IPR011051">
    <property type="entry name" value="RmlC_Cupin_sf"/>
</dbReference>
<dbReference type="InterPro" id="IPR013096">
    <property type="entry name" value="Cupin_2"/>
</dbReference>
<evidence type="ECO:0000259" key="2">
    <source>
        <dbReference type="Pfam" id="PF07883"/>
    </source>
</evidence>
<feature type="domain" description="Cupin type-2" evidence="2">
    <location>
        <begin position="46"/>
        <end position="121"/>
    </location>
</feature>
<reference evidence="3" key="1">
    <citation type="submission" date="2018-05" db="EMBL/GenBank/DDBJ databases">
        <authorList>
            <person name="Lanie J.A."/>
            <person name="Ng W.-L."/>
            <person name="Kazmierczak K.M."/>
            <person name="Andrzejewski T.M."/>
            <person name="Davidsen T.M."/>
            <person name="Wayne K.J."/>
            <person name="Tettelin H."/>
            <person name="Glass J.I."/>
            <person name="Rusch D."/>
            <person name="Podicherti R."/>
            <person name="Tsui H.-C.T."/>
            <person name="Winkler M.E."/>
        </authorList>
    </citation>
    <scope>NUCLEOTIDE SEQUENCE</scope>
</reference>
<dbReference type="Gene3D" id="2.60.120.10">
    <property type="entry name" value="Jelly Rolls"/>
    <property type="match status" value="1"/>
</dbReference>
<evidence type="ECO:0000313" key="3">
    <source>
        <dbReference type="EMBL" id="SUZ83466.1"/>
    </source>
</evidence>
<gene>
    <name evidence="3" type="ORF">METZ01_LOCUS36320</name>
</gene>
<protein>
    <recommendedName>
        <fullName evidence="2">Cupin type-2 domain-containing protein</fullName>
    </recommendedName>
</protein>
<dbReference type="InterPro" id="IPR014710">
    <property type="entry name" value="RmlC-like_jellyroll"/>
</dbReference>
<dbReference type="EMBL" id="UINC01001551">
    <property type="protein sequence ID" value="SUZ83466.1"/>
    <property type="molecule type" value="Genomic_DNA"/>
</dbReference>
<proteinExistence type="predicted"/>
<dbReference type="AlphaFoldDB" id="A0A381QVL7"/>
<organism evidence="3">
    <name type="scientific">marine metagenome</name>
    <dbReference type="NCBI Taxonomy" id="408172"/>
    <lineage>
        <taxon>unclassified sequences</taxon>
        <taxon>metagenomes</taxon>
        <taxon>ecological metagenomes</taxon>
    </lineage>
</organism>
<accession>A0A381QVL7</accession>
<dbReference type="SUPFAM" id="SSF51182">
    <property type="entry name" value="RmlC-like cupins"/>
    <property type="match status" value="1"/>
</dbReference>